<keyword evidence="3" id="KW-1185">Reference proteome</keyword>
<accession>A0A3L6SIQ0</accession>
<protein>
    <submittedName>
        <fullName evidence="2">Uncharacterized protein</fullName>
    </submittedName>
</protein>
<reference evidence="3" key="1">
    <citation type="journal article" date="2019" name="Nat. Commun.">
        <title>The genome of broomcorn millet.</title>
        <authorList>
            <person name="Zou C."/>
            <person name="Miki D."/>
            <person name="Li D."/>
            <person name="Tang Q."/>
            <person name="Xiao L."/>
            <person name="Rajput S."/>
            <person name="Deng P."/>
            <person name="Jia W."/>
            <person name="Huang R."/>
            <person name="Zhang M."/>
            <person name="Sun Y."/>
            <person name="Hu J."/>
            <person name="Fu X."/>
            <person name="Schnable P.S."/>
            <person name="Li F."/>
            <person name="Zhang H."/>
            <person name="Feng B."/>
            <person name="Zhu X."/>
            <person name="Liu R."/>
            <person name="Schnable J.C."/>
            <person name="Zhu J.-K."/>
            <person name="Zhang H."/>
        </authorList>
    </citation>
    <scope>NUCLEOTIDE SEQUENCE [LARGE SCALE GENOMIC DNA]</scope>
</reference>
<comment type="caution">
    <text evidence="2">The sequence shown here is derived from an EMBL/GenBank/DDBJ whole genome shotgun (WGS) entry which is preliminary data.</text>
</comment>
<evidence type="ECO:0000313" key="3">
    <source>
        <dbReference type="Proteomes" id="UP000275267"/>
    </source>
</evidence>
<feature type="compositionally biased region" description="Polar residues" evidence="1">
    <location>
        <begin position="27"/>
        <end position="46"/>
    </location>
</feature>
<feature type="compositionally biased region" description="Polar residues" evidence="1">
    <location>
        <begin position="53"/>
        <end position="67"/>
    </location>
</feature>
<organism evidence="2 3">
    <name type="scientific">Panicum miliaceum</name>
    <name type="common">Proso millet</name>
    <name type="synonym">Broomcorn millet</name>
    <dbReference type="NCBI Taxonomy" id="4540"/>
    <lineage>
        <taxon>Eukaryota</taxon>
        <taxon>Viridiplantae</taxon>
        <taxon>Streptophyta</taxon>
        <taxon>Embryophyta</taxon>
        <taxon>Tracheophyta</taxon>
        <taxon>Spermatophyta</taxon>
        <taxon>Magnoliopsida</taxon>
        <taxon>Liliopsida</taxon>
        <taxon>Poales</taxon>
        <taxon>Poaceae</taxon>
        <taxon>PACMAD clade</taxon>
        <taxon>Panicoideae</taxon>
        <taxon>Panicodae</taxon>
        <taxon>Paniceae</taxon>
        <taxon>Panicinae</taxon>
        <taxon>Panicum</taxon>
        <taxon>Panicum sect. Panicum</taxon>
    </lineage>
</organism>
<gene>
    <name evidence="2" type="ORF">C2845_PM07G11280</name>
</gene>
<proteinExistence type="predicted"/>
<name>A0A3L6SIQ0_PANMI</name>
<feature type="compositionally biased region" description="Low complexity" evidence="1">
    <location>
        <begin position="10"/>
        <end position="26"/>
    </location>
</feature>
<feature type="region of interest" description="Disordered" evidence="1">
    <location>
        <begin position="1"/>
        <end position="72"/>
    </location>
</feature>
<dbReference type="AlphaFoldDB" id="A0A3L6SIQ0"/>
<evidence type="ECO:0000256" key="1">
    <source>
        <dbReference type="SAM" id="MobiDB-lite"/>
    </source>
</evidence>
<evidence type="ECO:0000313" key="2">
    <source>
        <dbReference type="EMBL" id="RLN22471.1"/>
    </source>
</evidence>
<dbReference type="EMBL" id="PQIB02000004">
    <property type="protein sequence ID" value="RLN22471.1"/>
    <property type="molecule type" value="Genomic_DNA"/>
</dbReference>
<dbReference type="Proteomes" id="UP000275267">
    <property type="component" value="Unassembled WGS sequence"/>
</dbReference>
<sequence>MGMLPKLMIPTTVGATTQPQGTAGTGSPSQMALGTQPSVMYNQQPPTRVPDQASDSQSMTPQQQATGNPYGLFTPQPMAYMLMQQMGNQPQMAAH</sequence>